<keyword evidence="4" id="KW-1185">Reference proteome</keyword>
<evidence type="ECO:0000256" key="1">
    <source>
        <dbReference type="SAM" id="Phobius"/>
    </source>
</evidence>
<feature type="domain" description="PAC" evidence="2">
    <location>
        <begin position="153"/>
        <end position="203"/>
    </location>
</feature>
<protein>
    <recommendedName>
        <fullName evidence="2">PAC domain-containing protein</fullName>
    </recommendedName>
</protein>
<reference evidence="3" key="1">
    <citation type="submission" date="2023-06" db="EMBL/GenBank/DDBJ databases">
        <title>Genome sequence of Methanosarcinaceae archaeon Ag5.</title>
        <authorList>
            <person name="Protasov E."/>
            <person name="Platt K."/>
            <person name="Poehlein A."/>
            <person name="Daniel R."/>
            <person name="Brune A."/>
        </authorList>
    </citation>
    <scope>NUCLEOTIDE SEQUENCE</scope>
    <source>
        <strain evidence="3">Ag5</strain>
    </source>
</reference>
<comment type="caution">
    <text evidence="3">The sequence shown here is derived from an EMBL/GenBank/DDBJ whole genome shotgun (WGS) entry which is preliminary data.</text>
</comment>
<accession>A0AAE4MI79</accession>
<dbReference type="InterPro" id="IPR013656">
    <property type="entry name" value="PAS_4"/>
</dbReference>
<dbReference type="Pfam" id="PF08448">
    <property type="entry name" value="PAS_4"/>
    <property type="match status" value="1"/>
</dbReference>
<keyword evidence="1" id="KW-0812">Transmembrane</keyword>
<sequence length="277" mass="31748">MKLQYKIIILSVLLGFIFLLAESFSRLVAGSNPRMTVLDFLFSPLTTDENLFFNLSVLLLCLVFGVLLAHMISRVLKAKEIIQEQNVQRNTAINAIPEILVYFDKNKEIRWANPALYKELRMQSKNFISKKVDAFQFDFFPQDVITEALDVGENRSIQIRTETGRYWYVTVNPAKDDFGAGIGCVLMAIDITTEKIAEEARRKSYIQLESNIEQFATIVDNIRNPLSTIVLLTEQLNDDKNARQILAECDRIEEVIAELDSGWESSEEIKLFLKKHS</sequence>
<evidence type="ECO:0000313" key="3">
    <source>
        <dbReference type="EMBL" id="MDV0446491.1"/>
    </source>
</evidence>
<dbReference type="PROSITE" id="PS50113">
    <property type="entry name" value="PAC"/>
    <property type="match status" value="1"/>
</dbReference>
<proteinExistence type="predicted"/>
<gene>
    <name evidence="3" type="ORF">MsAg5_03300</name>
</gene>
<dbReference type="InterPro" id="IPR035965">
    <property type="entry name" value="PAS-like_dom_sf"/>
</dbReference>
<evidence type="ECO:0000259" key="2">
    <source>
        <dbReference type="PROSITE" id="PS50113"/>
    </source>
</evidence>
<feature type="transmembrane region" description="Helical" evidence="1">
    <location>
        <begin position="51"/>
        <end position="72"/>
    </location>
</feature>
<dbReference type="RefSeq" id="WP_338098887.1">
    <property type="nucleotide sequence ID" value="NZ_JAWDKD010000007.1"/>
</dbReference>
<dbReference type="SMART" id="SM00388">
    <property type="entry name" value="HisKA"/>
    <property type="match status" value="1"/>
</dbReference>
<keyword evidence="1" id="KW-0472">Membrane</keyword>
<dbReference type="GO" id="GO:0000155">
    <property type="term" value="F:phosphorelay sensor kinase activity"/>
    <property type="evidence" value="ECO:0007669"/>
    <property type="project" value="InterPro"/>
</dbReference>
<dbReference type="SUPFAM" id="SSF55785">
    <property type="entry name" value="PYP-like sensor domain (PAS domain)"/>
    <property type="match status" value="1"/>
</dbReference>
<dbReference type="EMBL" id="JAWDKD010000007">
    <property type="protein sequence ID" value="MDV0446491.1"/>
    <property type="molecule type" value="Genomic_DNA"/>
</dbReference>
<dbReference type="Proteomes" id="UP001271789">
    <property type="component" value="Unassembled WGS sequence"/>
</dbReference>
<organism evidence="3 4">
    <name type="scientific">Methanolapillus africanus</name>
    <dbReference type="NCBI Taxonomy" id="3028297"/>
    <lineage>
        <taxon>Archaea</taxon>
        <taxon>Methanobacteriati</taxon>
        <taxon>Methanobacteriota</taxon>
        <taxon>Stenosarchaea group</taxon>
        <taxon>Methanomicrobia</taxon>
        <taxon>Methanosarcinales</taxon>
        <taxon>Methanosarcinaceae</taxon>
        <taxon>Methanolapillus</taxon>
    </lineage>
</organism>
<dbReference type="AlphaFoldDB" id="A0AAE4MI79"/>
<evidence type="ECO:0000313" key="4">
    <source>
        <dbReference type="Proteomes" id="UP001271789"/>
    </source>
</evidence>
<dbReference type="InterPro" id="IPR003661">
    <property type="entry name" value="HisK_dim/P_dom"/>
</dbReference>
<keyword evidence="1" id="KW-1133">Transmembrane helix</keyword>
<dbReference type="Gene3D" id="3.30.450.20">
    <property type="entry name" value="PAS domain"/>
    <property type="match status" value="1"/>
</dbReference>
<dbReference type="InterPro" id="IPR000700">
    <property type="entry name" value="PAS-assoc_C"/>
</dbReference>
<name>A0AAE4MI79_9EURY</name>